<evidence type="ECO:0000256" key="1">
    <source>
        <dbReference type="ARBA" id="ARBA00005224"/>
    </source>
</evidence>
<evidence type="ECO:0000313" key="13">
    <source>
        <dbReference type="Proteomes" id="UP000287033"/>
    </source>
</evidence>
<dbReference type="InterPro" id="IPR005913">
    <property type="entry name" value="dTDP_dehydrorham_reduct"/>
</dbReference>
<comment type="similarity">
    <text evidence="2 9">Belongs to the dTDP-4-dehydrorhamnose reductase family. MAT2B subfamily.</text>
</comment>
<dbReference type="EMBL" id="BEZZ01002193">
    <property type="protein sequence ID" value="GCC21379.1"/>
    <property type="molecule type" value="Genomic_DNA"/>
</dbReference>
<comment type="pathway">
    <text evidence="1 9">Amino-acid biosynthesis; S-adenosyl-L-methionine biosynthesis; S-adenosyl-L-methionine from L-methionine: step 1/1.</text>
</comment>
<evidence type="ECO:0000256" key="2">
    <source>
        <dbReference type="ARBA" id="ARBA00008656"/>
    </source>
</evidence>
<name>A0A401RTA0_CHIPU</name>
<dbReference type="PANTHER" id="PTHR10491:SF4">
    <property type="entry name" value="METHIONINE ADENOSYLTRANSFERASE 2 SUBUNIT BETA"/>
    <property type="match status" value="1"/>
</dbReference>
<evidence type="ECO:0000256" key="6">
    <source>
        <dbReference type="ARBA" id="ARBA00029977"/>
    </source>
</evidence>
<dbReference type="CDD" id="cd05254">
    <property type="entry name" value="dTDP_HR_like_SDR_e"/>
    <property type="match status" value="1"/>
</dbReference>
<evidence type="ECO:0000313" key="12">
    <source>
        <dbReference type="EMBL" id="GCC21379.1"/>
    </source>
</evidence>
<dbReference type="Proteomes" id="UP000287033">
    <property type="component" value="Unassembled WGS sequence"/>
</dbReference>
<evidence type="ECO:0000256" key="5">
    <source>
        <dbReference type="ARBA" id="ARBA00022857"/>
    </source>
</evidence>
<evidence type="ECO:0000256" key="9">
    <source>
        <dbReference type="RuleBase" id="RU364081"/>
    </source>
</evidence>
<dbReference type="InterPro" id="IPR036291">
    <property type="entry name" value="NAD(P)-bd_dom_sf"/>
</dbReference>
<dbReference type="InterPro" id="IPR029903">
    <property type="entry name" value="RmlD-like-bd"/>
</dbReference>
<feature type="domain" description="RmlD-like substrate binding" evidence="11">
    <location>
        <begin position="28"/>
        <end position="320"/>
    </location>
</feature>
<dbReference type="GO" id="GO:0006556">
    <property type="term" value="P:S-adenosylmethionine biosynthetic process"/>
    <property type="evidence" value="ECO:0007669"/>
    <property type="project" value="UniProtKB-UniPathway"/>
</dbReference>
<dbReference type="PANTHER" id="PTHR10491">
    <property type="entry name" value="DTDP-4-DEHYDRORHAMNOSE REDUCTASE"/>
    <property type="match status" value="1"/>
</dbReference>
<evidence type="ECO:0000259" key="11">
    <source>
        <dbReference type="Pfam" id="PF04321"/>
    </source>
</evidence>
<proteinExistence type="inferred from homology"/>
<dbReference type="GO" id="GO:0006730">
    <property type="term" value="P:one-carbon metabolic process"/>
    <property type="evidence" value="ECO:0007669"/>
    <property type="project" value="UniProtKB-KW"/>
</dbReference>
<feature type="signal peptide" evidence="10">
    <location>
        <begin position="1"/>
        <end position="22"/>
    </location>
</feature>
<accession>A0A401RTA0</accession>
<reference evidence="12 13" key="1">
    <citation type="journal article" date="2018" name="Nat. Ecol. Evol.">
        <title>Shark genomes provide insights into elasmobranch evolution and the origin of vertebrates.</title>
        <authorList>
            <person name="Hara Y"/>
            <person name="Yamaguchi K"/>
            <person name="Onimaru K"/>
            <person name="Kadota M"/>
            <person name="Koyanagi M"/>
            <person name="Keeley SD"/>
            <person name="Tatsumi K"/>
            <person name="Tanaka K"/>
            <person name="Motone F"/>
            <person name="Kageyama Y"/>
            <person name="Nozu R"/>
            <person name="Adachi N"/>
            <person name="Nishimura O"/>
            <person name="Nakagawa R"/>
            <person name="Tanegashima C"/>
            <person name="Kiyatake I"/>
            <person name="Matsumoto R"/>
            <person name="Murakumo K"/>
            <person name="Nishida K"/>
            <person name="Terakita A"/>
            <person name="Kuratani S"/>
            <person name="Sato K"/>
            <person name="Hyodo S Kuraku.S."/>
        </authorList>
    </citation>
    <scope>NUCLEOTIDE SEQUENCE [LARGE SCALE GENOMIC DNA]</scope>
</reference>
<feature type="chain" id="PRO_5019305796" description="Methionine adenosyltransferase 2 subunit beta" evidence="10">
    <location>
        <begin position="23"/>
        <end position="332"/>
    </location>
</feature>
<keyword evidence="5" id="KW-0521">NADP</keyword>
<dbReference type="STRING" id="137246.A0A401RTA0"/>
<dbReference type="SUPFAM" id="SSF51735">
    <property type="entry name" value="NAD(P)-binding Rossmann-fold domains"/>
    <property type="match status" value="1"/>
</dbReference>
<evidence type="ECO:0000256" key="7">
    <source>
        <dbReference type="ARBA" id="ARBA00045998"/>
    </source>
</evidence>
<keyword evidence="10" id="KW-0732">Signal</keyword>
<evidence type="ECO:0000256" key="8">
    <source>
        <dbReference type="ARBA" id="ARBA00046786"/>
    </source>
</evidence>
<comment type="caution">
    <text evidence="12">The sequence shown here is derived from an EMBL/GenBank/DDBJ whole genome shotgun (WGS) entry which is preliminary data.</text>
</comment>
<comment type="function">
    <text evidence="7">Regulatory subunit of S-adenosylmethionine synthetase 2, an enzyme that catalyzes the formation of S-adenosylmethionine from methionine and ATP. Regulates MAT2A catalytic activity by changing its kinetic properties, increasing its affinity for L-methionine. Can bind NADP (in vitro).</text>
</comment>
<dbReference type="OMA" id="IRTAWVY"/>
<evidence type="ECO:0000256" key="4">
    <source>
        <dbReference type="ARBA" id="ARBA00022563"/>
    </source>
</evidence>
<dbReference type="GO" id="GO:0048270">
    <property type="term" value="F:methionine adenosyltransferase regulator activity"/>
    <property type="evidence" value="ECO:0007669"/>
    <property type="project" value="TreeGrafter"/>
</dbReference>
<evidence type="ECO:0000256" key="3">
    <source>
        <dbReference type="ARBA" id="ARBA00021596"/>
    </source>
</evidence>
<organism evidence="12 13">
    <name type="scientific">Chiloscyllium punctatum</name>
    <name type="common">Brownbanded bambooshark</name>
    <name type="synonym">Hemiscyllium punctatum</name>
    <dbReference type="NCBI Taxonomy" id="137246"/>
    <lineage>
        <taxon>Eukaryota</taxon>
        <taxon>Metazoa</taxon>
        <taxon>Chordata</taxon>
        <taxon>Craniata</taxon>
        <taxon>Vertebrata</taxon>
        <taxon>Chondrichthyes</taxon>
        <taxon>Elasmobranchii</taxon>
        <taxon>Galeomorphii</taxon>
        <taxon>Galeoidea</taxon>
        <taxon>Orectolobiformes</taxon>
        <taxon>Hemiscylliidae</taxon>
        <taxon>Chiloscyllium</taxon>
    </lineage>
</organism>
<keyword evidence="4 9" id="KW-0554">One-carbon metabolism</keyword>
<gene>
    <name evidence="12" type="ORF">chiPu_0019849</name>
</gene>
<dbReference type="Gene3D" id="3.40.50.720">
    <property type="entry name" value="NAD(P)-binding Rossmann-like Domain"/>
    <property type="match status" value="1"/>
</dbReference>
<dbReference type="FunFam" id="3.40.50.720:FF:000133">
    <property type="entry name" value="Methionine adenosyltransferase 2 subunit beta"/>
    <property type="match status" value="1"/>
</dbReference>
<dbReference type="UniPathway" id="UPA00315">
    <property type="reaction ID" value="UER00080"/>
</dbReference>
<keyword evidence="13" id="KW-1185">Reference proteome</keyword>
<sequence length="332" mass="37653">MLPKRVWLGIEWLLHLLLQVETSVPDRRALITGATGLLGRAVYKEFLENDWDTVGCGYKRARPKFEKVNLMDPGAVRQIIQDFKPHAVIHCAAERRPDVAENQPEYTSQLNVTTSGCIAKESAEIGAFLIYVSTNYVFDGSHPPYRENDTPNPLNLYGKTKLEGERVVLQNHPGAAVLRVPLLYGNVEKLEESSATSLFGKVQCHSTVACIDHWQQQYPTHVADVARVCRQLSERRIQDPAIHGVFHWSGNERMTKYEMACTMADVFNLPSNHLRPVTGRPAVGAARPQDVQLNCSRLERMGIGQRTPFRVGVQRCLWPYLLDKQWRQTVFH</sequence>
<comment type="subunit">
    <text evidence="8 9">Heterotrimer; composed of a catalytic MAT2A homodimer that binds one regulatory MAT2B chain. Heterohexamer; composed of a central, catalytic MAT2A homotetramer flanked on either side by a regulatory MAT2B chain. NADP binding increases the affinity for MAT2A.</text>
</comment>
<protein>
    <recommendedName>
        <fullName evidence="3 9">Methionine adenosyltransferase 2 subunit beta</fullName>
    </recommendedName>
    <alternativeName>
        <fullName evidence="6 9">Methionine adenosyltransferase II beta</fullName>
    </alternativeName>
</protein>
<dbReference type="Pfam" id="PF04321">
    <property type="entry name" value="RmlD_sub_bind"/>
    <property type="match status" value="1"/>
</dbReference>
<dbReference type="OrthoDB" id="6235964at2759"/>
<dbReference type="GO" id="GO:0048269">
    <property type="term" value="C:methionine adenosyltransferase complex"/>
    <property type="evidence" value="ECO:0007669"/>
    <property type="project" value="TreeGrafter"/>
</dbReference>
<evidence type="ECO:0000256" key="10">
    <source>
        <dbReference type="SAM" id="SignalP"/>
    </source>
</evidence>
<dbReference type="AlphaFoldDB" id="A0A401RTA0"/>